<evidence type="ECO:0000313" key="4">
    <source>
        <dbReference type="EMBL" id="SHI88815.1"/>
    </source>
</evidence>
<dbReference type="STRING" id="558155.SAMN04487911_10747"/>
<dbReference type="Pfam" id="PF00207">
    <property type="entry name" value="A2M"/>
    <property type="match status" value="1"/>
</dbReference>
<dbReference type="OrthoDB" id="9767116at2"/>
<evidence type="ECO:0000313" key="5">
    <source>
        <dbReference type="Proteomes" id="UP000184231"/>
    </source>
</evidence>
<protein>
    <submittedName>
        <fullName evidence="4">Uncharacterized conserved protein YfaS, alpha-2-macroglobulin family</fullName>
    </submittedName>
</protein>
<dbReference type="InterPro" id="IPR041246">
    <property type="entry name" value="Bact_MG10"/>
</dbReference>
<comment type="similarity">
    <text evidence="1">Belongs to the protease inhibitor I39 (alpha-2-macroglobulin) family. Bacterial alpha-2-macroglobulin subfamily.</text>
</comment>
<dbReference type="SMART" id="SM01360">
    <property type="entry name" value="A2M"/>
    <property type="match status" value="1"/>
</dbReference>
<gene>
    <name evidence="4" type="ORF">SAMN04487911_10747</name>
</gene>
<dbReference type="InterPro" id="IPR001599">
    <property type="entry name" value="Macroglobln_a2"/>
</dbReference>
<feature type="domain" description="Alpha-2-macroglobulin" evidence="3">
    <location>
        <begin position="1244"/>
        <end position="1334"/>
    </location>
</feature>
<sequence length="2026" mass="231657">MRNLTFLITVLLFSQWGQSQSKTPTYAGLWEQVQNLEKEAMTNSAVKVVTKISDKARKESNSAQIIKALLYKSKYILILEEDAQLNIINNFKSEIAQSSFPTKNILESYLAQMYWQYFQENRYRFYDRSYTETPVDNDDFRTWDLTTIFTAIGNHFDNSLATPDALQQVDIKGYLEILHKEKGSELYRPTLFDLLAHNAIDFYKSSENSITRPADKFEIDNPEYLNESSKFSTYSFKSDDSSSQQLKALLLYQELIKAHQNDALPFALVDIDIERLKFVRDNAIFEKKDQYYLEALQLAAQLHKNHEAESFYSFEIALWYHQRAENYIPGTQEEHQWKRKEALDLCETALKKYPKGKAAEKFSHLRAIILSQELQITTEKHLPINHPSRLLVHYKNHDALKFTAYEISQKELTALKNIYPLENQLPFIKKLKVAITWEAILKNEGDYIPHKTEVLLPSLSQGTYIILATPVGYDDKKSFAFSPIQVTDLAFIETKSPTHYFYQVVDRNNGKPLSGAKVTFTYQLDTRAHFLNKSFVTDVTGMVILPLTKERWLNITTHIEHKGDTAFFGKYSLYPRNNYGEHERINHTTFLFTDRSIYRPGQPVFFKGIAVSQKGNSSSLITNTLVKARLRDVNGREIAAHEFKTNEFGSFDGEFIIPNNGLTGTFSIVITSEDIALSGITSFSVEEYKRPKFKASFQPITDTFRVHDSIEVKGTALAYSGSAISDAKVRYTVRRLVNFPRWFYWFRPSYGSSPQEIAHGETKTDALGFFNIPFVAIPDSSVSKDNLPIFLFEVTAEVTDINGETQSTITTIKAGYHTLLANIEAAPFLDKDKKNNLIKIRTSNLNGQPVSAQGTLKIYKLKAPQYVLRPRPWEAPEYKMGTEEAFKKLFPHDAYAKESDPSTWEKSTLAFETDFNTEKTGEIKLRKIKNWTSGVYTIELETTDAFGQKIKDMAMITVHGSNEKQVSDQKLFEIKTDQHSYVPGENATVTIGSSAKTVTVTLFIEKNKTIVDTKIITLRNNTETIKIPVTESDLGGFSVHYTYSVFNSFETGTANINVPYPKTDLQIETVTFRDNLQPGNEEKWSFSIKGAQGQKVAAEVLANMYDASLDAFQNHSWSFSPTWQPTYHSSLYSNAYHSYRIENFTYFHTPNAQYPIFSQAYDSFNWFGFYFGERHQLYRNNMVMKKAHNELARTQEDSELLEEPVVVGFGKQGKEASESQERIDSAFKKDTISQVQIRKNLQETAFFFPQLRTDKDGNVSFSFTSPEALTTWKVQLLAHTKNLESKLISMETVTQKEIMVTPNAPRFLREGDKITISTKIANITDNLLNGTASIILVDAVSGKDITQNLLIPSLIPKDSIQQQEALTSPSETTFTVNALGNTEVSWNLKIPENLQAVQYTIMATAGDYSDGEQNLLPVLTNRMLVTETLPMLVKSNETKSFVLEKLKTNTSSTLKHHQLSLEITSNPAWYAVQALPYLMEYPFDCSEQIFARYYANTLASSIVQNQPRIQEVFKQWANTDALLSNLEKNQDLKSILIQETPWLRDAQTETEQKKRIALLFNLNKMKNERENTLRKLQNNQLASGAWPWFKGGISNRFITQHILAGLGHLDHLNVLNPETDTEDMIKKAIAYLDAEFIEDYEKMRKVSKVANTDHLTPIQLHYLYTRSFFSRIPTSQKVSEITLYYKKQAQQFWANKDLYSQGLLALFLNRSKDTTNAKKIIKSLEENSITSEELGMYWKANTNSWHWNQAAIETQALLIEAFSEINNDTKTIDQLKIWLLKNKQTNQWETTKATTEAVYALLLQGSNWLSVTEAIEVSVGEKKIAPSKLKNTHTEAGTGYYKISWTGDEIVPEMAKVALSKKGEGPAWGAMYWQYFEDLDKITSEKSPLQLKKKLFLKQDTDTGEELREITASTQLNLGDVLRVRLEIRTDRAMEFIHMKDMRAAGLEPVNVLSQYRWQDGLGYYESTKDASTSFFIDYLSKGVYIFEYDLRVNNKGEFSNGITTIQSMYAPEFSSHSKGERISVN</sequence>
<dbReference type="EMBL" id="FQYX01000007">
    <property type="protein sequence ID" value="SHI88815.1"/>
    <property type="molecule type" value="Genomic_DNA"/>
</dbReference>
<dbReference type="PANTHER" id="PTHR40094">
    <property type="entry name" value="ALPHA-2-MACROGLOBULIN HOMOLOG"/>
    <property type="match status" value="1"/>
</dbReference>
<dbReference type="Pfam" id="PF01835">
    <property type="entry name" value="MG2"/>
    <property type="match status" value="1"/>
</dbReference>
<evidence type="ECO:0000256" key="1">
    <source>
        <dbReference type="ARBA" id="ARBA00010556"/>
    </source>
</evidence>
<dbReference type="Pfam" id="PF17973">
    <property type="entry name" value="bMG10"/>
    <property type="match status" value="1"/>
</dbReference>
<dbReference type="Gene3D" id="1.50.10.20">
    <property type="match status" value="1"/>
</dbReference>
<dbReference type="InterPro" id="IPR051802">
    <property type="entry name" value="YfhM-like"/>
</dbReference>
<evidence type="ECO:0000259" key="3">
    <source>
        <dbReference type="SMART" id="SM01360"/>
    </source>
</evidence>
<dbReference type="PANTHER" id="PTHR40094:SF1">
    <property type="entry name" value="UBIQUITIN DOMAIN-CONTAINING PROTEIN"/>
    <property type="match status" value="1"/>
</dbReference>
<proteinExistence type="inferred from homology"/>
<dbReference type="InterPro" id="IPR011625">
    <property type="entry name" value="A2M_N_BRD"/>
</dbReference>
<dbReference type="Pfam" id="PF07703">
    <property type="entry name" value="A2M_BRD"/>
    <property type="match status" value="1"/>
</dbReference>
<dbReference type="Proteomes" id="UP000184231">
    <property type="component" value="Unassembled WGS sequence"/>
</dbReference>
<accession>A0A1M6ETQ8</accession>
<organism evidence="4 5">
    <name type="scientific">Arenibacter nanhaiticus</name>
    <dbReference type="NCBI Taxonomy" id="558155"/>
    <lineage>
        <taxon>Bacteria</taxon>
        <taxon>Pseudomonadati</taxon>
        <taxon>Bacteroidota</taxon>
        <taxon>Flavobacteriia</taxon>
        <taxon>Flavobacteriales</taxon>
        <taxon>Flavobacteriaceae</taxon>
        <taxon>Arenibacter</taxon>
    </lineage>
</organism>
<dbReference type="SUPFAM" id="SSF48239">
    <property type="entry name" value="Terpenoid cyclases/Protein prenyltransferases"/>
    <property type="match status" value="1"/>
</dbReference>
<evidence type="ECO:0000259" key="2">
    <source>
        <dbReference type="SMART" id="SM01359"/>
    </source>
</evidence>
<dbReference type="SMART" id="SM01359">
    <property type="entry name" value="A2M_N_2"/>
    <property type="match status" value="1"/>
</dbReference>
<name>A0A1M6ETQ8_9FLAO</name>
<dbReference type="Gene3D" id="2.60.40.1930">
    <property type="match status" value="1"/>
</dbReference>
<feature type="domain" description="Alpha-2-macroglobulin bait region" evidence="2">
    <location>
        <begin position="972"/>
        <end position="1112"/>
    </location>
</feature>
<reference evidence="4 5" key="1">
    <citation type="submission" date="2016-11" db="EMBL/GenBank/DDBJ databases">
        <authorList>
            <person name="Jaros S."/>
            <person name="Januszkiewicz K."/>
            <person name="Wedrychowicz H."/>
        </authorList>
    </citation>
    <scope>NUCLEOTIDE SEQUENCE [LARGE SCALE GENOMIC DNA]</scope>
    <source>
        <strain evidence="4 5">CGMCC 1.8863</strain>
    </source>
</reference>
<dbReference type="GO" id="GO:0004866">
    <property type="term" value="F:endopeptidase inhibitor activity"/>
    <property type="evidence" value="ECO:0007669"/>
    <property type="project" value="InterPro"/>
</dbReference>
<dbReference type="InterPro" id="IPR008930">
    <property type="entry name" value="Terpenoid_cyclase/PrenylTrfase"/>
</dbReference>
<keyword evidence="5" id="KW-1185">Reference proteome</keyword>
<dbReference type="InterPro" id="IPR002890">
    <property type="entry name" value="MG2"/>
</dbReference>
<dbReference type="RefSeq" id="WP_072763889.1">
    <property type="nucleotide sequence ID" value="NZ_FQYX01000007.1"/>
</dbReference>